<organism evidence="1 2">
    <name type="scientific">Protopolystoma xenopodis</name>
    <dbReference type="NCBI Taxonomy" id="117903"/>
    <lineage>
        <taxon>Eukaryota</taxon>
        <taxon>Metazoa</taxon>
        <taxon>Spiralia</taxon>
        <taxon>Lophotrochozoa</taxon>
        <taxon>Platyhelminthes</taxon>
        <taxon>Monogenea</taxon>
        <taxon>Polyopisthocotylea</taxon>
        <taxon>Polystomatidea</taxon>
        <taxon>Polystomatidae</taxon>
        <taxon>Protopolystoma</taxon>
    </lineage>
</organism>
<accession>A0A3S5B3T0</accession>
<evidence type="ECO:0000313" key="1">
    <source>
        <dbReference type="EMBL" id="VEL12423.1"/>
    </source>
</evidence>
<protein>
    <submittedName>
        <fullName evidence="1">Uncharacterized protein</fullName>
    </submittedName>
</protein>
<dbReference type="AlphaFoldDB" id="A0A3S5B3T0"/>
<reference evidence="1" key="1">
    <citation type="submission" date="2018-11" db="EMBL/GenBank/DDBJ databases">
        <authorList>
            <consortium name="Pathogen Informatics"/>
        </authorList>
    </citation>
    <scope>NUCLEOTIDE SEQUENCE</scope>
</reference>
<proteinExistence type="predicted"/>
<name>A0A3S5B3T0_9PLAT</name>
<dbReference type="EMBL" id="CAAALY010014717">
    <property type="protein sequence ID" value="VEL12423.1"/>
    <property type="molecule type" value="Genomic_DNA"/>
</dbReference>
<gene>
    <name evidence="1" type="ORF">PXEA_LOCUS5863</name>
</gene>
<sequence>MAEVSGLIFVERKCEAADCGNSLGRYAQSPTACKVHNSTPDRKECHGVPINEDAYSIGHWYGLARPRMDDGEDFKVRVPSRVRASLAKSANGELRRSLLILAGLQLLSRTGFICSSAGFVPADVSPALKDHKIQMTPTVSAIVECSGSINSSVSKKWHDLKTFWYGRAMNLPYLVQWDEGMVVEFFPQLYK</sequence>
<keyword evidence="2" id="KW-1185">Reference proteome</keyword>
<evidence type="ECO:0000313" key="2">
    <source>
        <dbReference type="Proteomes" id="UP000784294"/>
    </source>
</evidence>
<comment type="caution">
    <text evidence="1">The sequence shown here is derived from an EMBL/GenBank/DDBJ whole genome shotgun (WGS) entry which is preliminary data.</text>
</comment>
<dbReference type="Proteomes" id="UP000784294">
    <property type="component" value="Unassembled WGS sequence"/>
</dbReference>